<gene>
    <name evidence="10" type="ORF">SAMN04488122_5805</name>
</gene>
<keyword evidence="3 6" id="KW-0479">Metal-binding</keyword>
<evidence type="ECO:0000313" key="10">
    <source>
        <dbReference type="EMBL" id="SEW53965.1"/>
    </source>
</evidence>
<feature type="chain" id="PRO_5011704020" evidence="8">
    <location>
        <begin position="21"/>
        <end position="139"/>
    </location>
</feature>
<sequence>MKRLAIPFFLLMCVLGNANAQTKPAAGAKKAPAKTAPSAKQKPAAAPAIKPQDIEDGKMLLTKSDCLACHKVDTKLVGPAYAEVAKKYPYSAANVDLLSSKIINGGSGTWGAVPMAAHPSLAAADAKKMVSYILSLNAK</sequence>
<feature type="signal peptide" evidence="8">
    <location>
        <begin position="1"/>
        <end position="20"/>
    </location>
</feature>
<evidence type="ECO:0000256" key="6">
    <source>
        <dbReference type="PIRSR" id="PIRSR602324-1"/>
    </source>
</evidence>
<organism evidence="10 11">
    <name type="scientific">Chitinophaga arvensicola</name>
    <dbReference type="NCBI Taxonomy" id="29529"/>
    <lineage>
        <taxon>Bacteria</taxon>
        <taxon>Pseudomonadati</taxon>
        <taxon>Bacteroidota</taxon>
        <taxon>Chitinophagia</taxon>
        <taxon>Chitinophagales</taxon>
        <taxon>Chitinophagaceae</taxon>
        <taxon>Chitinophaga</taxon>
    </lineage>
</organism>
<protein>
    <submittedName>
        <fullName evidence="10">Cytochrome c</fullName>
    </submittedName>
</protein>
<reference evidence="11" key="1">
    <citation type="submission" date="2016-10" db="EMBL/GenBank/DDBJ databases">
        <authorList>
            <person name="Varghese N."/>
            <person name="Submissions S."/>
        </authorList>
    </citation>
    <scope>NUCLEOTIDE SEQUENCE [LARGE SCALE GENOMIC DNA]</scope>
    <source>
        <strain evidence="11">DSM 3695</strain>
    </source>
</reference>
<dbReference type="STRING" id="29529.SAMN04488122_5805"/>
<feature type="domain" description="Cytochrome c" evidence="9">
    <location>
        <begin position="52"/>
        <end position="137"/>
    </location>
</feature>
<keyword evidence="11" id="KW-1185">Reference proteome</keyword>
<keyword evidence="5 6" id="KW-0408">Iron</keyword>
<dbReference type="PROSITE" id="PS51007">
    <property type="entry name" value="CYTC"/>
    <property type="match status" value="1"/>
</dbReference>
<evidence type="ECO:0000256" key="7">
    <source>
        <dbReference type="SAM" id="MobiDB-lite"/>
    </source>
</evidence>
<evidence type="ECO:0000256" key="3">
    <source>
        <dbReference type="ARBA" id="ARBA00022723"/>
    </source>
</evidence>
<keyword evidence="8" id="KW-0732">Signal</keyword>
<evidence type="ECO:0000256" key="5">
    <source>
        <dbReference type="ARBA" id="ARBA00023004"/>
    </source>
</evidence>
<dbReference type="EMBL" id="FOJG01000002">
    <property type="protein sequence ID" value="SEW53965.1"/>
    <property type="molecule type" value="Genomic_DNA"/>
</dbReference>
<evidence type="ECO:0000256" key="8">
    <source>
        <dbReference type="SAM" id="SignalP"/>
    </source>
</evidence>
<dbReference type="InterPro" id="IPR002324">
    <property type="entry name" value="Cyt_c_ID"/>
</dbReference>
<dbReference type="SUPFAM" id="SSF46626">
    <property type="entry name" value="Cytochrome c"/>
    <property type="match status" value="1"/>
</dbReference>
<dbReference type="Proteomes" id="UP000199310">
    <property type="component" value="Unassembled WGS sequence"/>
</dbReference>
<feature type="binding site" description="covalent" evidence="6">
    <location>
        <position position="115"/>
    </location>
    <ligand>
        <name>heme c</name>
        <dbReference type="ChEBI" id="CHEBI:61717"/>
    </ligand>
</feature>
<keyword evidence="2 6" id="KW-0349">Heme</keyword>
<evidence type="ECO:0000256" key="2">
    <source>
        <dbReference type="ARBA" id="ARBA00022617"/>
    </source>
</evidence>
<dbReference type="RefSeq" id="WP_089901461.1">
    <property type="nucleotide sequence ID" value="NZ_FOJG01000002.1"/>
</dbReference>
<dbReference type="GO" id="GO:0005506">
    <property type="term" value="F:iron ion binding"/>
    <property type="evidence" value="ECO:0007669"/>
    <property type="project" value="InterPro"/>
</dbReference>
<dbReference type="Pfam" id="PF00034">
    <property type="entry name" value="Cytochrom_C"/>
    <property type="match status" value="1"/>
</dbReference>
<evidence type="ECO:0000313" key="11">
    <source>
        <dbReference type="Proteomes" id="UP000199310"/>
    </source>
</evidence>
<dbReference type="PRINTS" id="PR00606">
    <property type="entry name" value="CYTCHROMECID"/>
</dbReference>
<comment type="PTM">
    <text evidence="6">Binds 1 heme c group covalently per subunit.</text>
</comment>
<keyword evidence="4" id="KW-0249">Electron transport</keyword>
<feature type="region of interest" description="Disordered" evidence="7">
    <location>
        <begin position="24"/>
        <end position="48"/>
    </location>
</feature>
<evidence type="ECO:0000256" key="4">
    <source>
        <dbReference type="ARBA" id="ARBA00022982"/>
    </source>
</evidence>
<dbReference type="Gene3D" id="1.10.760.10">
    <property type="entry name" value="Cytochrome c-like domain"/>
    <property type="match status" value="1"/>
</dbReference>
<dbReference type="OrthoDB" id="9814063at2"/>
<keyword evidence="1" id="KW-0813">Transport</keyword>
<name>A0A1I0SBM2_9BACT</name>
<evidence type="ECO:0000259" key="9">
    <source>
        <dbReference type="PROSITE" id="PS51007"/>
    </source>
</evidence>
<feature type="binding site" description="covalent" evidence="6">
    <location>
        <position position="70"/>
    </location>
    <ligand>
        <name>heme c</name>
        <dbReference type="ChEBI" id="CHEBI:61717"/>
    </ligand>
</feature>
<accession>A0A1I0SBM2</accession>
<evidence type="ECO:0000256" key="1">
    <source>
        <dbReference type="ARBA" id="ARBA00022448"/>
    </source>
</evidence>
<feature type="binding site" description="covalent" evidence="6">
    <location>
        <position position="66"/>
    </location>
    <ligand>
        <name>heme c</name>
        <dbReference type="ChEBI" id="CHEBI:61717"/>
    </ligand>
</feature>
<dbReference type="GO" id="GO:0020037">
    <property type="term" value="F:heme binding"/>
    <property type="evidence" value="ECO:0007669"/>
    <property type="project" value="InterPro"/>
</dbReference>
<dbReference type="InterPro" id="IPR009056">
    <property type="entry name" value="Cyt_c-like_dom"/>
</dbReference>
<dbReference type="GO" id="GO:0009055">
    <property type="term" value="F:electron transfer activity"/>
    <property type="evidence" value="ECO:0007669"/>
    <property type="project" value="InterPro"/>
</dbReference>
<proteinExistence type="predicted"/>
<dbReference type="AlphaFoldDB" id="A0A1I0SBM2"/>
<dbReference type="InterPro" id="IPR036909">
    <property type="entry name" value="Cyt_c-like_dom_sf"/>
</dbReference>